<keyword evidence="13" id="KW-0067">ATP-binding</keyword>
<dbReference type="PRINTS" id="PR00303">
    <property type="entry name" value="SECYTRNLCASE"/>
</dbReference>
<feature type="transmembrane region" description="Helical" evidence="14">
    <location>
        <begin position="136"/>
        <end position="159"/>
    </location>
</feature>
<proteinExistence type="inferred from homology"/>
<keyword evidence="4 13" id="KW-0808">Transferase</keyword>
<keyword evidence="13" id="KW-0963">Cytoplasm</keyword>
<evidence type="ECO:0000256" key="5">
    <source>
        <dbReference type="ARBA" id="ARBA00022692"/>
    </source>
</evidence>
<sequence length="403" mass="43406">MTLARNDVFFPGCSYPIIPNDSWYVIAIMILTMTTGTVLVMWLGERITERGVGNGMSLLIFTSIAASFPGAASTIWNSSDGVRNTILVALLVLVIIAAVVFVEQSQRRIPVQYAKRVVGRRTLGGSSTYIPMKINMAGIIPVIFASSLLTLPTVIVQFSGNNPADWVIWLQNHVADPGAPLNIALYVLLIIFFAYFYTAITFNPNDVADNMKKYGGFIPGIRPGQPTADFLSYVLSRITAAGSLYLAVVALVPTVAFVALGLGTSIPFGGSSILILVGVGLDTVKRIQSRLEQHSLRRVPPIMRTVLLGPPGAGKGTQAALLAERYGVPAISTGDIFRANVKGETALGRQAQEYMSAGALVPDEVTNAMVRDRLAQDDVADGFLLDGYPRNPEQAVEPRRHAR</sequence>
<keyword evidence="3 14" id="KW-0813">Transport</keyword>
<dbReference type="HAMAP" id="MF_01465">
    <property type="entry name" value="SecY"/>
    <property type="match status" value="1"/>
</dbReference>
<evidence type="ECO:0000256" key="8">
    <source>
        <dbReference type="ARBA" id="ARBA00022777"/>
    </source>
</evidence>
<accession>A0ABQ6IHM5</accession>
<dbReference type="InterPro" id="IPR000850">
    <property type="entry name" value="Adenylat/UMP-CMP_kin"/>
</dbReference>
<dbReference type="NCBIfam" id="TIGR00967">
    <property type="entry name" value="3a0501s007"/>
    <property type="match status" value="1"/>
</dbReference>
<keyword evidence="12 14" id="KW-0472">Membrane</keyword>
<dbReference type="CDD" id="cd01428">
    <property type="entry name" value="ADK"/>
    <property type="match status" value="1"/>
</dbReference>
<keyword evidence="17" id="KW-1185">Reference proteome</keyword>
<dbReference type="Pfam" id="PF00406">
    <property type="entry name" value="ADK"/>
    <property type="match status" value="1"/>
</dbReference>
<dbReference type="PROSITE" id="PS00756">
    <property type="entry name" value="SECY_2"/>
    <property type="match status" value="1"/>
</dbReference>
<dbReference type="InterPro" id="IPR033690">
    <property type="entry name" value="Adenylat_kinase_CS"/>
</dbReference>
<feature type="binding site" evidence="13">
    <location>
        <begin position="312"/>
        <end position="317"/>
    </location>
    <ligand>
        <name>ATP</name>
        <dbReference type="ChEBI" id="CHEBI:30616"/>
    </ligand>
</feature>
<evidence type="ECO:0000256" key="2">
    <source>
        <dbReference type="ARBA" id="ARBA00005751"/>
    </source>
</evidence>
<comment type="catalytic activity">
    <reaction evidence="13">
        <text>AMP + ATP = 2 ADP</text>
        <dbReference type="Rhea" id="RHEA:12973"/>
        <dbReference type="ChEBI" id="CHEBI:30616"/>
        <dbReference type="ChEBI" id="CHEBI:456215"/>
        <dbReference type="ChEBI" id="CHEBI:456216"/>
        <dbReference type="EC" id="2.7.4.3"/>
    </reaction>
</comment>
<evidence type="ECO:0000256" key="13">
    <source>
        <dbReference type="HAMAP-Rule" id="MF_00235"/>
    </source>
</evidence>
<feature type="transmembrane region" description="Helical" evidence="14">
    <location>
        <begin position="179"/>
        <end position="202"/>
    </location>
</feature>
<keyword evidence="8 13" id="KW-0418">Kinase</keyword>
<dbReference type="HAMAP" id="MF_00235">
    <property type="entry name" value="Adenylate_kinase_Adk"/>
    <property type="match status" value="1"/>
</dbReference>
<evidence type="ECO:0000256" key="9">
    <source>
        <dbReference type="ARBA" id="ARBA00022927"/>
    </source>
</evidence>
<feature type="transmembrane region" description="Helical" evidence="14">
    <location>
        <begin position="82"/>
        <end position="102"/>
    </location>
</feature>
<evidence type="ECO:0000313" key="17">
    <source>
        <dbReference type="Proteomes" id="UP001157125"/>
    </source>
</evidence>
<feature type="binding site" evidence="13">
    <location>
        <begin position="359"/>
        <end position="361"/>
    </location>
    <ligand>
        <name>AMP</name>
        <dbReference type="ChEBI" id="CHEBI:456215"/>
    </ligand>
</feature>
<feature type="binding site" evidence="13">
    <location>
        <position position="333"/>
    </location>
    <ligand>
        <name>AMP</name>
        <dbReference type="ChEBI" id="CHEBI:456215"/>
    </ligand>
</feature>
<comment type="similarity">
    <text evidence="13">Belongs to the adenylate kinase family.</text>
</comment>
<protein>
    <recommendedName>
        <fullName evidence="13 14">Multifunctional fusion protein</fullName>
    </recommendedName>
    <domain>
        <recommendedName>
            <fullName evidence="13">Adenylate kinase</fullName>
            <shortName evidence="13">AK</shortName>
            <ecNumber evidence="13">2.7.4.3</ecNumber>
        </recommendedName>
        <alternativeName>
            <fullName evidence="13">ATP-AMP transphosphorylase</fullName>
        </alternativeName>
        <alternativeName>
            <fullName evidence="13">ATP:AMP phosphotransferase</fullName>
        </alternativeName>
        <alternativeName>
            <fullName evidence="13">Adenylate monophosphate kinase</fullName>
        </alternativeName>
    </domain>
    <domain>
        <recommendedName>
            <fullName evidence="14">Protein translocase subunit SecY</fullName>
        </recommendedName>
    </domain>
</protein>
<feature type="transmembrane region" description="Helical" evidence="14">
    <location>
        <begin position="238"/>
        <end position="260"/>
    </location>
</feature>
<evidence type="ECO:0000256" key="1">
    <source>
        <dbReference type="ARBA" id="ARBA00004141"/>
    </source>
</evidence>
<comment type="function">
    <text evidence="13">Catalyzes the reversible transfer of the terminal phosphate group between ATP and AMP. Plays an important role in cellular energy homeostasis and in adenine nucleotide metabolism.</text>
</comment>
<keyword evidence="5 14" id="KW-0812">Transmembrane</keyword>
<gene>
    <name evidence="14" type="primary">secY</name>
    <name evidence="13" type="synonym">adk</name>
    <name evidence="16" type="ORF">GCM10025876_24510</name>
</gene>
<organism evidence="16 17">
    <name type="scientific">Demequina litorisediminis</name>
    <dbReference type="NCBI Taxonomy" id="1849022"/>
    <lineage>
        <taxon>Bacteria</taxon>
        <taxon>Bacillati</taxon>
        <taxon>Actinomycetota</taxon>
        <taxon>Actinomycetes</taxon>
        <taxon>Micrococcales</taxon>
        <taxon>Demequinaceae</taxon>
        <taxon>Demequina</taxon>
    </lineage>
</organism>
<dbReference type="InterPro" id="IPR026593">
    <property type="entry name" value="SecY"/>
</dbReference>
<feature type="binding site" evidence="13">
    <location>
        <position position="338"/>
    </location>
    <ligand>
        <name>AMP</name>
        <dbReference type="ChEBI" id="CHEBI:456215"/>
    </ligand>
</feature>
<comment type="caution">
    <text evidence="16">The sequence shown here is derived from an EMBL/GenBank/DDBJ whole genome shotgun (WGS) entry which is preliminary data.</text>
</comment>
<dbReference type="Proteomes" id="UP001157125">
    <property type="component" value="Unassembled WGS sequence"/>
</dbReference>
<evidence type="ECO:0000256" key="12">
    <source>
        <dbReference type="ARBA" id="ARBA00023136"/>
    </source>
</evidence>
<evidence type="ECO:0000256" key="14">
    <source>
        <dbReference type="HAMAP-Rule" id="MF_01465"/>
    </source>
</evidence>
<keyword evidence="6 13" id="KW-0545">Nucleotide biosynthesis</keyword>
<evidence type="ECO:0000256" key="3">
    <source>
        <dbReference type="ARBA" id="ARBA00022448"/>
    </source>
</evidence>
<feature type="binding site" evidence="13">
    <location>
        <position position="394"/>
    </location>
    <ligand>
        <name>AMP</name>
        <dbReference type="ChEBI" id="CHEBI:456215"/>
    </ligand>
</feature>
<dbReference type="InterPro" id="IPR027417">
    <property type="entry name" value="P-loop_NTPase"/>
</dbReference>
<evidence type="ECO:0000313" key="16">
    <source>
        <dbReference type="EMBL" id="GMA36247.1"/>
    </source>
</evidence>
<dbReference type="SUPFAM" id="SSF103491">
    <property type="entry name" value="Preprotein translocase SecY subunit"/>
    <property type="match status" value="1"/>
</dbReference>
<comment type="pathway">
    <text evidence="13">Purine metabolism; AMP biosynthesis via salvage pathway; AMP from ADP: step 1/1.</text>
</comment>
<comment type="similarity">
    <text evidence="2 14 15">Belongs to the SecY/SEC61-alpha family.</text>
</comment>
<evidence type="ECO:0000256" key="15">
    <source>
        <dbReference type="RuleBase" id="RU004349"/>
    </source>
</evidence>
<dbReference type="Gene3D" id="1.10.3370.10">
    <property type="entry name" value="SecY subunit domain"/>
    <property type="match status" value="1"/>
</dbReference>
<keyword evidence="10 14" id="KW-1133">Transmembrane helix</keyword>
<comment type="function">
    <text evidence="14">The central subunit of the protein translocation channel SecYEG. Consists of two halves formed by TMs 1-5 and 6-10. These two domains form a lateral gate at the front which open onto the bilayer between TMs 2 and 7, and are clamped together by SecE at the back. The channel is closed by both a pore ring composed of hydrophobic SecY resides and a short helix (helix 2A) on the extracellular side of the membrane which forms a plug. The plug probably moves laterally to allow the channel to open. The ring and the pore may move independently.</text>
</comment>
<reference evidence="17" key="1">
    <citation type="journal article" date="2019" name="Int. J. Syst. Evol. Microbiol.">
        <title>The Global Catalogue of Microorganisms (GCM) 10K type strain sequencing project: providing services to taxonomists for standard genome sequencing and annotation.</title>
        <authorList>
            <consortium name="The Broad Institute Genomics Platform"/>
            <consortium name="The Broad Institute Genome Sequencing Center for Infectious Disease"/>
            <person name="Wu L."/>
            <person name="Ma J."/>
        </authorList>
    </citation>
    <scope>NUCLEOTIDE SEQUENCE [LARGE SCALE GENOMIC DNA]</scope>
    <source>
        <strain evidence="17">NBRC 112299</strain>
    </source>
</reference>
<dbReference type="InterPro" id="IPR023201">
    <property type="entry name" value="SecY_dom_sf"/>
</dbReference>
<dbReference type="EMBL" id="BSUN01000001">
    <property type="protein sequence ID" value="GMA36247.1"/>
    <property type="molecule type" value="Genomic_DNA"/>
</dbReference>
<feature type="transmembrane region" description="Helical" evidence="14">
    <location>
        <begin position="56"/>
        <end position="76"/>
    </location>
</feature>
<keyword evidence="9 14" id="KW-0653">Protein transport</keyword>
<keyword evidence="14" id="KW-1003">Cell membrane</keyword>
<feature type="binding site" evidence="13">
    <location>
        <position position="402"/>
    </location>
    <ligand>
        <name>ATP</name>
        <dbReference type="ChEBI" id="CHEBI:30616"/>
    </ligand>
</feature>
<dbReference type="InterPro" id="IPR030659">
    <property type="entry name" value="SecY_CS"/>
</dbReference>
<name>A0ABQ6IHM5_9MICO</name>
<comment type="caution">
    <text evidence="14">Lacks conserved residue(s) required for the propagation of feature annotation.</text>
</comment>
<feature type="transmembrane region" description="Helical" evidence="14">
    <location>
        <begin position="23"/>
        <end position="44"/>
    </location>
</feature>
<comment type="subunit">
    <text evidence="13">Monomer.</text>
</comment>
<comment type="subunit">
    <text evidence="14">Component of the Sec protein translocase complex. Heterotrimer consisting of SecY, SecE and SecG subunits. The heterotrimers can form oligomers, although 1 heterotrimer is thought to be able to translocate proteins. Interacts with the ribosome. Interacts with SecDF, and other proteins may be involved. Interacts with SecA.</text>
</comment>
<evidence type="ECO:0000256" key="4">
    <source>
        <dbReference type="ARBA" id="ARBA00022679"/>
    </source>
</evidence>
<keyword evidence="11 14" id="KW-0811">Translocation</keyword>
<feature type="binding site" evidence="13">
    <location>
        <position position="399"/>
    </location>
    <ligand>
        <name>ATP</name>
        <dbReference type="ChEBI" id="CHEBI:30616"/>
    </ligand>
</feature>
<dbReference type="Pfam" id="PF00344">
    <property type="entry name" value="SecY"/>
    <property type="match status" value="1"/>
</dbReference>
<evidence type="ECO:0000256" key="11">
    <source>
        <dbReference type="ARBA" id="ARBA00023010"/>
    </source>
</evidence>
<evidence type="ECO:0000256" key="6">
    <source>
        <dbReference type="ARBA" id="ARBA00022727"/>
    </source>
</evidence>
<evidence type="ECO:0000256" key="10">
    <source>
        <dbReference type="ARBA" id="ARBA00022989"/>
    </source>
</evidence>
<keyword evidence="7 13" id="KW-0547">Nucleotide-binding</keyword>
<dbReference type="PROSITE" id="PS00113">
    <property type="entry name" value="ADENYLATE_KINASE"/>
    <property type="match status" value="1"/>
</dbReference>
<dbReference type="InterPro" id="IPR002208">
    <property type="entry name" value="SecY/SEC61-alpha"/>
</dbReference>
<comment type="subcellular location">
    <subcellularLocation>
        <location evidence="14">Cell membrane</location>
        <topology evidence="14">Multi-pass membrane protein</topology>
    </subcellularLocation>
    <subcellularLocation>
        <location evidence="13">Cytoplasm</location>
    </subcellularLocation>
    <subcellularLocation>
        <location evidence="1">Membrane</location>
        <topology evidence="1">Multi-pass membrane protein</topology>
    </subcellularLocation>
</comment>
<dbReference type="Gene3D" id="3.40.50.300">
    <property type="entry name" value="P-loop containing nucleotide triphosphate hydrolases"/>
    <property type="match status" value="1"/>
</dbReference>
<dbReference type="PANTHER" id="PTHR10906">
    <property type="entry name" value="SECY/SEC61-ALPHA FAMILY MEMBER"/>
    <property type="match status" value="1"/>
</dbReference>
<dbReference type="EC" id="2.7.4.3" evidence="13"/>
<dbReference type="SUPFAM" id="SSF52540">
    <property type="entry name" value="P-loop containing nucleoside triphosphate hydrolases"/>
    <property type="match status" value="1"/>
</dbReference>
<feature type="transmembrane region" description="Helical" evidence="14">
    <location>
        <begin position="266"/>
        <end position="284"/>
    </location>
</feature>
<comment type="domain">
    <text evidence="13">Consists of three domains, a large central CORE domain and two small peripheral domains, NMPbind and LID, which undergo movements during catalysis. The LID domain closes over the site of phosphoryl transfer upon ATP binding. Assembling and dissambling the active center during each catalytic cycle provides an effective means to prevent ATP hydrolysis.</text>
</comment>
<feature type="region of interest" description="NMP" evidence="13">
    <location>
        <begin position="332"/>
        <end position="361"/>
    </location>
</feature>
<evidence type="ECO:0000256" key="7">
    <source>
        <dbReference type="ARBA" id="ARBA00022741"/>
    </source>
</evidence>
<feature type="binding site" evidence="13">
    <location>
        <begin position="387"/>
        <end position="390"/>
    </location>
    <ligand>
        <name>AMP</name>
        <dbReference type="ChEBI" id="CHEBI:456215"/>
    </ligand>
</feature>